<evidence type="ECO:0000313" key="3">
    <source>
        <dbReference type="Proteomes" id="UP000800200"/>
    </source>
</evidence>
<gene>
    <name evidence="2" type="ORF">K469DRAFT_382413</name>
</gene>
<reference evidence="2" key="1">
    <citation type="journal article" date="2020" name="Stud. Mycol.">
        <title>101 Dothideomycetes genomes: a test case for predicting lifestyles and emergence of pathogens.</title>
        <authorList>
            <person name="Haridas S."/>
            <person name="Albert R."/>
            <person name="Binder M."/>
            <person name="Bloem J."/>
            <person name="Labutti K."/>
            <person name="Salamov A."/>
            <person name="Andreopoulos B."/>
            <person name="Baker S."/>
            <person name="Barry K."/>
            <person name="Bills G."/>
            <person name="Bluhm B."/>
            <person name="Cannon C."/>
            <person name="Castanera R."/>
            <person name="Culley D."/>
            <person name="Daum C."/>
            <person name="Ezra D."/>
            <person name="Gonzalez J."/>
            <person name="Henrissat B."/>
            <person name="Kuo A."/>
            <person name="Liang C."/>
            <person name="Lipzen A."/>
            <person name="Lutzoni F."/>
            <person name="Magnuson J."/>
            <person name="Mondo S."/>
            <person name="Nolan M."/>
            <person name="Ohm R."/>
            <person name="Pangilinan J."/>
            <person name="Park H.-J."/>
            <person name="Ramirez L."/>
            <person name="Alfaro M."/>
            <person name="Sun H."/>
            <person name="Tritt A."/>
            <person name="Yoshinaga Y."/>
            <person name="Zwiers L.-H."/>
            <person name="Turgeon B."/>
            <person name="Goodwin S."/>
            <person name="Spatafora J."/>
            <person name="Crous P."/>
            <person name="Grigoriev I."/>
        </authorList>
    </citation>
    <scope>NUCLEOTIDE SEQUENCE</scope>
    <source>
        <strain evidence="2">CBS 207.26</strain>
    </source>
</reference>
<dbReference type="OrthoDB" id="5428055at2759"/>
<dbReference type="AlphaFoldDB" id="A0A6A6DFJ2"/>
<dbReference type="EMBL" id="ML994696">
    <property type="protein sequence ID" value="KAF2176999.1"/>
    <property type="molecule type" value="Genomic_DNA"/>
</dbReference>
<evidence type="ECO:0000313" key="2">
    <source>
        <dbReference type="EMBL" id="KAF2176999.1"/>
    </source>
</evidence>
<sequence length="604" mass="69124">MPNKVRSSVNARQSPNGIARQEHWKAMKTGRRTSSLCSKNWDPIFLTPRNFCEGEFYVTWKRKVPPTTDGEARDENDGDDHIGFFFRDSEDLEDCKADEAEEFCDAIRLHHLEQPAPNSVVGCRRGAWLDDRSCATGSLSAREYDNPLTATALYQLLKLPRFGVDNVPDADRRLIYISNLDPYYILALAETASFHQRPALKDAIWKHIAHQLSIWVDIPSRGFAKFRLEFFLPYFVLTSLPQGGPSEETTNSKSSGKWEDLSFLDIRTSKTPHKQAYQLYDAQVSVVICGVDDSRWVTYAFVDNQVDDADLEDENDSYEEGQVYRDKIASDHNHEINANQPIGNPREYFLIVLESKVGIALQSWEHLVRHVERAINRHNELHPATLSSNSEKTGDNTIDIKKTFDWTLRTRKLLHKLKFRLSATIEAWESFISPDGDIRYFDDLEDSPTGSPHHVELSLRAIINTFKSLKDLERKLSLLEALSRHAAETLQLRLNVESNETAHHSGVNTEFTVSIISPFALVIAYFCMPEKAIPFNVDSRSFIIANVIMMFVLRLLFFIQGVVAHQNWGWKKIRARMEARQERRVEQVLSADQLPVTQAADLRS</sequence>
<accession>A0A6A6DFJ2</accession>
<dbReference type="Proteomes" id="UP000800200">
    <property type="component" value="Unassembled WGS sequence"/>
</dbReference>
<evidence type="ECO:0000256" key="1">
    <source>
        <dbReference type="SAM" id="Phobius"/>
    </source>
</evidence>
<evidence type="ECO:0008006" key="4">
    <source>
        <dbReference type="Google" id="ProtNLM"/>
    </source>
</evidence>
<feature type="transmembrane region" description="Helical" evidence="1">
    <location>
        <begin position="542"/>
        <end position="564"/>
    </location>
</feature>
<name>A0A6A6DFJ2_9PEZI</name>
<organism evidence="2 3">
    <name type="scientific">Zopfia rhizophila CBS 207.26</name>
    <dbReference type="NCBI Taxonomy" id="1314779"/>
    <lineage>
        <taxon>Eukaryota</taxon>
        <taxon>Fungi</taxon>
        <taxon>Dikarya</taxon>
        <taxon>Ascomycota</taxon>
        <taxon>Pezizomycotina</taxon>
        <taxon>Dothideomycetes</taxon>
        <taxon>Dothideomycetes incertae sedis</taxon>
        <taxon>Zopfiaceae</taxon>
        <taxon>Zopfia</taxon>
    </lineage>
</organism>
<keyword evidence="1" id="KW-1133">Transmembrane helix</keyword>
<keyword evidence="1" id="KW-0472">Membrane</keyword>
<keyword evidence="1" id="KW-0812">Transmembrane</keyword>
<proteinExistence type="predicted"/>
<keyword evidence="3" id="KW-1185">Reference proteome</keyword>
<protein>
    <recommendedName>
        <fullName evidence="4">Cora-domain-containing protein</fullName>
    </recommendedName>
</protein>